<dbReference type="OrthoDB" id="2680017at2"/>
<evidence type="ECO:0000313" key="1">
    <source>
        <dbReference type="EMBL" id="PKY65785.1"/>
    </source>
</evidence>
<proteinExistence type="predicted"/>
<gene>
    <name evidence="1" type="ORF">CYJ25_07790</name>
</gene>
<accession>A0A2I1I3S7</accession>
<sequence length="394" mass="43682">MTFQNLDLTVRPGVILGPAIARDGVPVHAVYNVEEDRYYQIGEREFFIIDRLKRGLELDQISQLYADRFGKVLGVQSWHQMAILLGSKRLLLEDGIKHESRARERMLSRDWGLFSGKFGLFDPSPLIANIQRKCPWVISKGALVLGLLSFAALCVVVGFNFKTMKGDTVRVFTEVPSIAALIAVILLFSMFIHEMGHALACAGTGGACHEIGFAWRIPMFYFYATTDDVYLAPANRRVVVSAAGMLAGSLPLFPFVVAYLFLGEGFGAEVVASVLYVGFFATAINLVPLFGLDGHKILSHSLGVWDISSEGRSWIVNVFSHKSPHKHFGFGVKAFAIFELLAMTAMTVGSTLWWVALLAPKVGVMWAILIVILIWFVAGSVFIFFVLRNRKKKL</sequence>
<dbReference type="AlphaFoldDB" id="A0A2I1I3S7"/>
<name>A0A2I1I3S7_9ACTO</name>
<dbReference type="EMBL" id="PKKJ01000014">
    <property type="protein sequence ID" value="PKY65785.1"/>
    <property type="molecule type" value="Genomic_DNA"/>
</dbReference>
<reference evidence="1 2" key="1">
    <citation type="submission" date="2017-12" db="EMBL/GenBank/DDBJ databases">
        <title>Phylogenetic diversity of female urinary microbiome.</title>
        <authorList>
            <person name="Thomas-White K."/>
            <person name="Wolfe A.J."/>
        </authorList>
    </citation>
    <scope>NUCLEOTIDE SEQUENCE [LARGE SCALE GENOMIC DNA]</scope>
    <source>
        <strain evidence="1 2">UMB0250</strain>
    </source>
</reference>
<protein>
    <recommendedName>
        <fullName evidence="3">Peptidase M50</fullName>
    </recommendedName>
</protein>
<evidence type="ECO:0008006" key="3">
    <source>
        <dbReference type="Google" id="ProtNLM"/>
    </source>
</evidence>
<dbReference type="Proteomes" id="UP000234545">
    <property type="component" value="Unassembled WGS sequence"/>
</dbReference>
<dbReference type="RefSeq" id="WP_071128855.1">
    <property type="nucleotide sequence ID" value="NZ_PKKJ01000014.1"/>
</dbReference>
<organism evidence="1 2">
    <name type="scientific">Schaalia turicensis</name>
    <dbReference type="NCBI Taxonomy" id="131111"/>
    <lineage>
        <taxon>Bacteria</taxon>
        <taxon>Bacillati</taxon>
        <taxon>Actinomycetota</taxon>
        <taxon>Actinomycetes</taxon>
        <taxon>Actinomycetales</taxon>
        <taxon>Actinomycetaceae</taxon>
        <taxon>Schaalia</taxon>
    </lineage>
</organism>
<evidence type="ECO:0000313" key="2">
    <source>
        <dbReference type="Proteomes" id="UP000234545"/>
    </source>
</evidence>
<comment type="caution">
    <text evidence="1">The sequence shown here is derived from an EMBL/GenBank/DDBJ whole genome shotgun (WGS) entry which is preliminary data.</text>
</comment>